<dbReference type="EMBL" id="KY031070">
    <property type="protein sequence ID" value="ATU82821.1"/>
    <property type="molecule type" value="mRNA"/>
</dbReference>
<dbReference type="PANTHER" id="PTHR34179">
    <property type="entry name" value="TUMOR PROTEIN P53-INDUCIBLE PROTEIN 13"/>
    <property type="match status" value="1"/>
</dbReference>
<protein>
    <submittedName>
        <fullName evidence="2">Uncharacterized protein</fullName>
    </submittedName>
</protein>
<dbReference type="InterPro" id="IPR021454">
    <property type="entry name" value="DUF3105"/>
</dbReference>
<feature type="signal peptide" evidence="1">
    <location>
        <begin position="1"/>
        <end position="18"/>
    </location>
</feature>
<feature type="chain" id="PRO_5014596794" evidence="1">
    <location>
        <begin position="19"/>
        <end position="303"/>
    </location>
</feature>
<dbReference type="AlphaFoldDB" id="A0A2K8JME9"/>
<evidence type="ECO:0000256" key="1">
    <source>
        <dbReference type="SAM" id="SignalP"/>
    </source>
</evidence>
<reference evidence="2" key="1">
    <citation type="submission" date="2016-10" db="EMBL/GenBank/DDBJ databases">
        <title>The assassin bug Pristhesancus plagipennis produces two different types of venom.</title>
        <authorList>
            <person name="Walker A.A."/>
            <person name="Herzig V."/>
            <person name="Jin J."/>
            <person name="Fry B.G."/>
            <person name="King G.F."/>
        </authorList>
    </citation>
    <scope>NUCLEOTIDE SEQUENCE</scope>
    <source>
        <tissue evidence="2">Venom/labial glands</tissue>
    </source>
</reference>
<evidence type="ECO:0000313" key="2">
    <source>
        <dbReference type="EMBL" id="ATU82821.1"/>
    </source>
</evidence>
<keyword evidence="1" id="KW-0732">Signal</keyword>
<dbReference type="GO" id="GO:0005737">
    <property type="term" value="C:cytoplasm"/>
    <property type="evidence" value="ECO:0007669"/>
    <property type="project" value="TreeGrafter"/>
</dbReference>
<sequence length="303" mass="34366">MSTFSCAFIFVLYSFCSSLTVGLGYNSPGFLHNSLDNSGEQEWTGRWFPDKPGDARGQKTIVVSTKDDDDGASDFQYLEEPPGQSMMTSMINPNCDTGKTNLAVDWPNSPANYTCSAFLRKYFWPNPNLPAIIHKSFIPMAYKARHVCMNEKIKYSTELPTFGPHRAAWPRYGEYKFVPPQRWLHSLEHGAVVLLYHPCAHPFVVKQAKEIVKSCLFRHVISPYNQLPHDRPIALLTWGWSLLLPDIDNELMVKFIREHALNGPEGISKDGQYDFELIEPAKFVTTPDDTGGLCPKYIKLVNK</sequence>
<accession>A0A2K8JME9</accession>
<dbReference type="Pfam" id="PF11303">
    <property type="entry name" value="DUF3105"/>
    <property type="match status" value="1"/>
</dbReference>
<proteinExistence type="evidence at transcript level"/>
<dbReference type="PANTHER" id="PTHR34179:SF1">
    <property type="entry name" value="TUMOR PROTEIN P53-INDUCIBLE PROTEIN 13"/>
    <property type="match status" value="1"/>
</dbReference>
<organism evidence="2">
    <name type="scientific">Pristhesancus plagipennis</name>
    <name type="common">Common assassin bug</name>
    <dbReference type="NCBI Taxonomy" id="1955184"/>
    <lineage>
        <taxon>Eukaryota</taxon>
        <taxon>Metazoa</taxon>
        <taxon>Ecdysozoa</taxon>
        <taxon>Arthropoda</taxon>
        <taxon>Hexapoda</taxon>
        <taxon>Insecta</taxon>
        <taxon>Pterygota</taxon>
        <taxon>Neoptera</taxon>
        <taxon>Paraneoptera</taxon>
        <taxon>Hemiptera</taxon>
        <taxon>Heteroptera</taxon>
        <taxon>Panheteroptera</taxon>
        <taxon>Cimicomorpha</taxon>
        <taxon>Reduviidae</taxon>
        <taxon>Harpactorinae</taxon>
        <taxon>Harpactorini</taxon>
        <taxon>Pristhesancus</taxon>
    </lineage>
</organism>
<name>A0A2K8JME9_PRIPG</name>